<feature type="compositionally biased region" description="Polar residues" evidence="1">
    <location>
        <begin position="42"/>
        <end position="52"/>
    </location>
</feature>
<feature type="non-terminal residue" evidence="2">
    <location>
        <position position="1"/>
    </location>
</feature>
<dbReference type="AlphaFoldDB" id="W2HFJ0"/>
<dbReference type="Proteomes" id="UP000053236">
    <property type="component" value="Unassembled WGS sequence"/>
</dbReference>
<evidence type="ECO:0000313" key="2">
    <source>
        <dbReference type="EMBL" id="ETK93355.1"/>
    </source>
</evidence>
<reference evidence="3" key="1">
    <citation type="submission" date="2013-11" db="EMBL/GenBank/DDBJ databases">
        <title>The Genome Sequence of Phytophthora parasitica CHvinca01.</title>
        <authorList>
            <consortium name="The Broad Institute Genomics Platform"/>
            <person name="Russ C."/>
            <person name="Tyler B."/>
            <person name="Panabieres F."/>
            <person name="Shan W."/>
            <person name="Tripathy S."/>
            <person name="Grunwald N."/>
            <person name="Machado M."/>
            <person name="Johnson C.S."/>
            <person name="Arredondo F."/>
            <person name="Hong C."/>
            <person name="Coffey M."/>
            <person name="Young S.K."/>
            <person name="Zeng Q."/>
            <person name="Gargeya S."/>
            <person name="Fitzgerald M."/>
            <person name="Abouelleil A."/>
            <person name="Alvarado L."/>
            <person name="Chapman S.B."/>
            <person name="Gainer-Dewar J."/>
            <person name="Goldberg J."/>
            <person name="Griggs A."/>
            <person name="Gujja S."/>
            <person name="Hansen M."/>
            <person name="Howarth C."/>
            <person name="Imamovic A."/>
            <person name="Ireland A."/>
            <person name="Larimer J."/>
            <person name="McCowan C."/>
            <person name="Murphy C."/>
            <person name="Pearson M."/>
            <person name="Poon T.W."/>
            <person name="Priest M."/>
            <person name="Roberts A."/>
            <person name="Saif S."/>
            <person name="Shea T."/>
            <person name="Sykes S."/>
            <person name="Wortman J."/>
            <person name="Nusbaum C."/>
            <person name="Birren B."/>
        </authorList>
    </citation>
    <scope>NUCLEOTIDE SEQUENCE [LARGE SCALE GENOMIC DNA]</scope>
    <source>
        <strain evidence="3">CHvinca01</strain>
    </source>
</reference>
<reference evidence="2" key="2">
    <citation type="submission" date="2013-11" db="EMBL/GenBank/DDBJ databases">
        <title>The Genome Sequence of Phytophthora parasitica CJ02B3.</title>
        <authorList>
            <consortium name="The Broad Institute Genomics Platform"/>
            <person name="Russ C."/>
            <person name="Tyler B."/>
            <person name="Panabieres F."/>
            <person name="Shan W."/>
            <person name="Tripathy S."/>
            <person name="Grunwald N."/>
            <person name="Machado M."/>
            <person name="Johnson C.S."/>
            <person name="Arredondo F."/>
            <person name="Hong C."/>
            <person name="Coffey M."/>
            <person name="Young S.K."/>
            <person name="Zeng Q."/>
            <person name="Gargeya S."/>
            <person name="Fitzgerald M."/>
            <person name="Abouelleil A."/>
            <person name="Alvarado L."/>
            <person name="Chapman S.B."/>
            <person name="Gainer-Dewar J."/>
            <person name="Goldberg J."/>
            <person name="Griggs A."/>
            <person name="Gujja S."/>
            <person name="Hansen M."/>
            <person name="Howarth C."/>
            <person name="Imamovic A."/>
            <person name="Ireland A."/>
            <person name="Larimer J."/>
            <person name="McCowan C."/>
            <person name="Murphy C."/>
            <person name="Pearson M."/>
            <person name="Poon T.W."/>
            <person name="Priest M."/>
            <person name="Roberts A."/>
            <person name="Saif S."/>
            <person name="Shea T."/>
            <person name="Sykes S."/>
            <person name="Wortman J."/>
            <person name="Nusbaum C."/>
            <person name="Birren B."/>
        </authorList>
    </citation>
    <scope>NUCLEOTIDE SEQUENCE [LARGE SCALE GENOMIC DNA]</scope>
    <source>
        <strain evidence="2">CJ02B3</strain>
    </source>
</reference>
<reference evidence="4" key="3">
    <citation type="submission" date="2013-11" db="EMBL/GenBank/DDBJ databases">
        <title>The Genome Sequence of Phytophthora parasitica IAC_01/95.</title>
        <authorList>
            <consortium name="The Broad Institute Genomics Platform"/>
            <person name="Russ C."/>
            <person name="Tyler B."/>
            <person name="Panabieres F."/>
            <person name="Shan W."/>
            <person name="Tripathy S."/>
            <person name="Grunwald N."/>
            <person name="Machado M."/>
            <person name="Johnson C.S."/>
            <person name="Arredondo F."/>
            <person name="Hong C."/>
            <person name="Coffey M."/>
            <person name="Young S.K."/>
            <person name="Zeng Q."/>
            <person name="Gargeya S."/>
            <person name="Fitzgerald M."/>
            <person name="Abouelleil A."/>
            <person name="Alvarado L."/>
            <person name="Chapman S.B."/>
            <person name="Gainer-Dewar J."/>
            <person name="Goldberg J."/>
            <person name="Griggs A."/>
            <person name="Gujja S."/>
            <person name="Hansen M."/>
            <person name="Howarth C."/>
            <person name="Imamovic A."/>
            <person name="Ireland A."/>
            <person name="Larimer J."/>
            <person name="McCowan C."/>
            <person name="Murphy C."/>
            <person name="Pearson M."/>
            <person name="Poon T.W."/>
            <person name="Priest M."/>
            <person name="Roberts A."/>
            <person name="Saif S."/>
            <person name="Shea T."/>
            <person name="Sykes S."/>
            <person name="Wortman J."/>
            <person name="Nusbaum C."/>
            <person name="Birren B."/>
        </authorList>
    </citation>
    <scope>NUCLEOTIDE SEQUENCE [LARGE SCALE GENOMIC DNA]</scope>
    <source>
        <strain evidence="4">IAC_01/95</strain>
    </source>
</reference>
<sequence length="243" mass="26387">LGDPRGPVHNSRQLLSSATEQTPADVCGGIHGGGYSLEAGSVDQSDGFQVPTTAHRRSSDRRGRFDCGVPQCGLSWTVLQLVGYATTACHQVLHAVHECQVVATDRHRDDPAVHSIPDLRVGGAAIHGQDQLFRILAARVRDLHASDQADDELLRQDVCRVRSGDFIGNDVVLPSGISVATVGTETLSSVQSTRVIRTRETCGTERYRLGGIGIRDDNVDPIAEGETVIRELKRYRYLDVEVL</sequence>
<organism evidence="2">
    <name type="scientific">Phytophthora nicotianae</name>
    <name type="common">Potato buckeye rot agent</name>
    <name type="synonym">Phytophthora parasitica</name>
    <dbReference type="NCBI Taxonomy" id="4792"/>
    <lineage>
        <taxon>Eukaryota</taxon>
        <taxon>Sar</taxon>
        <taxon>Stramenopiles</taxon>
        <taxon>Oomycota</taxon>
        <taxon>Peronosporomycetes</taxon>
        <taxon>Peronosporales</taxon>
        <taxon>Peronosporaceae</taxon>
        <taxon>Phytophthora</taxon>
    </lineage>
</organism>
<dbReference type="Proteomes" id="UP000054532">
    <property type="component" value="Unassembled WGS sequence"/>
</dbReference>
<feature type="region of interest" description="Disordered" evidence="1">
    <location>
        <begin position="41"/>
        <end position="62"/>
    </location>
</feature>
<protein>
    <submittedName>
        <fullName evidence="2">Uncharacterized protein</fullName>
    </submittedName>
</protein>
<dbReference type="Proteomes" id="UP000054423">
    <property type="component" value="Unassembled WGS sequence"/>
</dbReference>
<accession>W2HFJ0</accession>
<gene>
    <name evidence="4" type="ORF">L914_03419</name>
    <name evidence="2" type="ORF">L915_03440</name>
    <name evidence="3" type="ORF">L917_03317</name>
</gene>
<evidence type="ECO:0000256" key="1">
    <source>
        <dbReference type="SAM" id="MobiDB-lite"/>
    </source>
</evidence>
<dbReference type="EMBL" id="KI684942">
    <property type="protein sequence ID" value="ETK93355.1"/>
    <property type="molecule type" value="Genomic_DNA"/>
</dbReference>
<dbReference type="EMBL" id="KI691458">
    <property type="protein sequence ID" value="ETM53050.1"/>
    <property type="molecule type" value="Genomic_DNA"/>
</dbReference>
<evidence type="ECO:0000313" key="4">
    <source>
        <dbReference type="EMBL" id="ETM53050.1"/>
    </source>
</evidence>
<proteinExistence type="predicted"/>
<evidence type="ECO:0000313" key="3">
    <source>
        <dbReference type="EMBL" id="ETL99889.1"/>
    </source>
</evidence>
<name>W2HFJ0_PHYNI</name>
<dbReference type="EMBL" id="KI678218">
    <property type="protein sequence ID" value="ETL99889.1"/>
    <property type="molecule type" value="Genomic_DNA"/>
</dbReference>